<dbReference type="Pfam" id="PF09677">
    <property type="entry name" value="TrbI_Ftype"/>
    <property type="match status" value="1"/>
</dbReference>
<comment type="caution">
    <text evidence="1">The sequence shown here is derived from an EMBL/GenBank/DDBJ whole genome shotgun (WGS) entry which is preliminary data.</text>
</comment>
<organism evidence="1 2">
    <name type="scientific">Legionella cherrii</name>
    <dbReference type="NCBI Taxonomy" id="28084"/>
    <lineage>
        <taxon>Bacteria</taxon>
        <taxon>Pseudomonadati</taxon>
        <taxon>Pseudomonadota</taxon>
        <taxon>Gammaproteobacteria</taxon>
        <taxon>Legionellales</taxon>
        <taxon>Legionellaceae</taxon>
        <taxon>Legionella</taxon>
    </lineage>
</organism>
<protein>
    <submittedName>
        <fullName evidence="1">Putative F pilus extension/retraction protein trbI</fullName>
    </submittedName>
</protein>
<evidence type="ECO:0000313" key="1">
    <source>
        <dbReference type="EMBL" id="KTC80123.1"/>
    </source>
</evidence>
<accession>A0A0W0SAG4</accession>
<dbReference type="PATRIC" id="fig|28084.5.peg.2320"/>
<dbReference type="STRING" id="28084.Lche_2143"/>
<dbReference type="AlphaFoldDB" id="A0A0W0SAG4"/>
<reference evidence="1 2" key="1">
    <citation type="submission" date="2015-11" db="EMBL/GenBank/DDBJ databases">
        <title>Genomic analysis of 38 Legionella species identifies large and diverse effector repertoires.</title>
        <authorList>
            <person name="Burstein D."/>
            <person name="Amaro F."/>
            <person name="Zusman T."/>
            <person name="Lifshitz Z."/>
            <person name="Cohen O."/>
            <person name="Gilbert J.A."/>
            <person name="Pupko T."/>
            <person name="Shuman H.A."/>
            <person name="Segal G."/>
        </authorList>
    </citation>
    <scope>NUCLEOTIDE SEQUENCE [LARGE SCALE GENOMIC DNA]</scope>
    <source>
        <strain evidence="1 2">ORW</strain>
    </source>
</reference>
<sequence length="111" mass="12368">MFKTTKVALLTALFTSILVNGIFYSALRKSEIATVDILAITSEFIKKEAQKNHSTPEKELAIKDFSHRLEQALNDLSRSKSLILVPREAVIKGSPDYTTVLMDRVGLESKS</sequence>
<dbReference type="InterPro" id="IPR014115">
    <property type="entry name" value="TrbI_Ftype"/>
</dbReference>
<gene>
    <name evidence="1" type="ORF">Lche_2143</name>
</gene>
<dbReference type="Proteomes" id="UP000054921">
    <property type="component" value="Unassembled WGS sequence"/>
</dbReference>
<name>A0A0W0SAG4_9GAMM</name>
<proteinExistence type="predicted"/>
<dbReference type="RefSeq" id="WP_058387887.1">
    <property type="nucleotide sequence ID" value="NZ_LNXW01000013.1"/>
</dbReference>
<evidence type="ECO:0000313" key="2">
    <source>
        <dbReference type="Proteomes" id="UP000054921"/>
    </source>
</evidence>
<dbReference type="EMBL" id="LNXW01000013">
    <property type="protein sequence ID" value="KTC80123.1"/>
    <property type="molecule type" value="Genomic_DNA"/>
</dbReference>